<reference evidence="2 3" key="1">
    <citation type="submission" date="2018-10" db="EMBL/GenBank/DDBJ databases">
        <title>A high-quality apple genome assembly.</title>
        <authorList>
            <person name="Hu J."/>
        </authorList>
    </citation>
    <scope>NUCLEOTIDE SEQUENCE [LARGE SCALE GENOMIC DNA]</scope>
    <source>
        <strain evidence="3">cv. HFTH1</strain>
        <tissue evidence="2">Young leaf</tissue>
    </source>
</reference>
<feature type="transmembrane region" description="Helical" evidence="1">
    <location>
        <begin position="48"/>
        <end position="66"/>
    </location>
</feature>
<evidence type="ECO:0000256" key="1">
    <source>
        <dbReference type="SAM" id="Phobius"/>
    </source>
</evidence>
<evidence type="ECO:0000313" key="2">
    <source>
        <dbReference type="EMBL" id="RXH81176.1"/>
    </source>
</evidence>
<accession>A0A498ICI8</accession>
<keyword evidence="1" id="KW-1133">Transmembrane helix</keyword>
<dbReference type="AlphaFoldDB" id="A0A498ICI8"/>
<keyword evidence="3" id="KW-1185">Reference proteome</keyword>
<keyword evidence="1" id="KW-0812">Transmembrane</keyword>
<name>A0A498ICI8_MALDO</name>
<dbReference type="EMBL" id="RDQH01000338">
    <property type="protein sequence ID" value="RXH81176.1"/>
    <property type="molecule type" value="Genomic_DNA"/>
</dbReference>
<gene>
    <name evidence="2" type="ORF">DVH24_005090</name>
</gene>
<proteinExistence type="predicted"/>
<dbReference type="Proteomes" id="UP000290289">
    <property type="component" value="Chromosome 12"/>
</dbReference>
<keyword evidence="1" id="KW-0472">Membrane</keyword>
<organism evidence="2 3">
    <name type="scientific">Malus domestica</name>
    <name type="common">Apple</name>
    <name type="synonym">Pyrus malus</name>
    <dbReference type="NCBI Taxonomy" id="3750"/>
    <lineage>
        <taxon>Eukaryota</taxon>
        <taxon>Viridiplantae</taxon>
        <taxon>Streptophyta</taxon>
        <taxon>Embryophyta</taxon>
        <taxon>Tracheophyta</taxon>
        <taxon>Spermatophyta</taxon>
        <taxon>Magnoliopsida</taxon>
        <taxon>eudicotyledons</taxon>
        <taxon>Gunneridae</taxon>
        <taxon>Pentapetalae</taxon>
        <taxon>rosids</taxon>
        <taxon>fabids</taxon>
        <taxon>Rosales</taxon>
        <taxon>Rosaceae</taxon>
        <taxon>Amygdaloideae</taxon>
        <taxon>Maleae</taxon>
        <taxon>Malus</taxon>
    </lineage>
</organism>
<sequence length="130" mass="14827">MDARSISLAHFPFPSKHAGIPSRPSVLWFRLNCGFVSFLLRCLGRNDHLVAFFSIAALVATDKMFVIPTATAECVWKLGIRVLICASLLIGLGFMYLIPPNLLWVTFVFRLDWCNIFYLIKECSFRPKKK</sequence>
<protein>
    <submittedName>
        <fullName evidence="2">Uncharacterized protein</fullName>
    </submittedName>
</protein>
<comment type="caution">
    <text evidence="2">The sequence shown here is derived from an EMBL/GenBank/DDBJ whole genome shotgun (WGS) entry which is preliminary data.</text>
</comment>
<evidence type="ECO:0000313" key="3">
    <source>
        <dbReference type="Proteomes" id="UP000290289"/>
    </source>
</evidence>